<sequence>MSQRRSYFYQLDSRGRIFHEGTELNDPHFLDLFISRICKNETGVHPEYPYLSLCAGEWNFIQPTTTIFVFRKRESEKLFYSPSRFVLFQPEQLRIQGDSLLHPAPQEEWGSFSSALLLEFSKRIEQREEDLYFQENSMKFKIQVLPEKS</sequence>
<dbReference type="PANTHER" id="PTHR31449">
    <property type="entry name" value="UPF0598 PROTEIN C8ORF82"/>
    <property type="match status" value="1"/>
</dbReference>
<gene>
    <name evidence="1" type="ORF">DLM78_12320</name>
</gene>
<proteinExistence type="predicted"/>
<dbReference type="RefSeq" id="WP_118982427.1">
    <property type="nucleotide sequence ID" value="NZ_QHCS01000002.1"/>
</dbReference>
<reference evidence="2" key="1">
    <citation type="submission" date="2018-05" db="EMBL/GenBank/DDBJ databases">
        <title>Leptospira yasudae sp. nov. and Leptospira stimsonii sp. nov., two pathogenic species of the genus Leptospira isolated from environmental sources.</title>
        <authorList>
            <person name="Casanovas-Massana A."/>
            <person name="Hamond C."/>
            <person name="Santos L.A."/>
            <person name="Hacker K.P."/>
            <person name="Balassiano I."/>
            <person name="Medeiros M.A."/>
            <person name="Reis M.G."/>
            <person name="Ko A.I."/>
            <person name="Wunder E.A."/>
        </authorList>
    </citation>
    <scope>NUCLEOTIDE SEQUENCE [LARGE SCALE GENOMIC DNA]</scope>
    <source>
        <strain evidence="2">AMB6-RJ</strain>
    </source>
</reference>
<dbReference type="AlphaFoldDB" id="A0A8B3CT58"/>
<dbReference type="Pfam" id="PF14956">
    <property type="entry name" value="DUF4505"/>
    <property type="match status" value="1"/>
</dbReference>
<dbReference type="PANTHER" id="PTHR31449:SF3">
    <property type="entry name" value="UPF0598 PROTEIN C8ORF82"/>
    <property type="match status" value="1"/>
</dbReference>
<evidence type="ECO:0000313" key="2">
    <source>
        <dbReference type="Proteomes" id="UP000266669"/>
    </source>
</evidence>
<protein>
    <submittedName>
        <fullName evidence="1">DUF4505 domain-containing protein</fullName>
    </submittedName>
</protein>
<comment type="caution">
    <text evidence="1">The sequence shown here is derived from an EMBL/GenBank/DDBJ whole genome shotgun (WGS) entry which is preliminary data.</text>
</comment>
<dbReference type="EMBL" id="QHCS01000002">
    <property type="protein sequence ID" value="RHX86899.1"/>
    <property type="molecule type" value="Genomic_DNA"/>
</dbReference>
<name>A0A8B3CT58_9LEPT</name>
<dbReference type="InterPro" id="IPR028108">
    <property type="entry name" value="DUF4505"/>
</dbReference>
<organism evidence="1 2">
    <name type="scientific">Leptospira stimsonii</name>
    <dbReference type="NCBI Taxonomy" id="2202203"/>
    <lineage>
        <taxon>Bacteria</taxon>
        <taxon>Pseudomonadati</taxon>
        <taxon>Spirochaetota</taxon>
        <taxon>Spirochaetia</taxon>
        <taxon>Leptospirales</taxon>
        <taxon>Leptospiraceae</taxon>
        <taxon>Leptospira</taxon>
    </lineage>
</organism>
<dbReference type="Proteomes" id="UP000266669">
    <property type="component" value="Unassembled WGS sequence"/>
</dbReference>
<evidence type="ECO:0000313" key="1">
    <source>
        <dbReference type="EMBL" id="RHX86899.1"/>
    </source>
</evidence>
<accession>A0A8B3CT58</accession>